<keyword evidence="6" id="KW-0271">Exosome</keyword>
<dbReference type="Gene3D" id="3.30.230.70">
    <property type="entry name" value="GHMP Kinase, N-terminal domain"/>
    <property type="match status" value="1"/>
</dbReference>
<dbReference type="PANTHER" id="PTHR11097:SF9">
    <property type="entry name" value="EXOSOME COMPLEX COMPONENT RRP43"/>
    <property type="match status" value="1"/>
</dbReference>
<dbReference type="GO" id="GO:0034473">
    <property type="term" value="P:U1 snRNA 3'-end processing"/>
    <property type="evidence" value="ECO:0007669"/>
    <property type="project" value="TreeGrafter"/>
</dbReference>
<sequence length="100" mass="10955">LGLTTFLSSTLTDVLNSPAVFDPTQLNVRQGEVSWVLHLHIICLNYDGNAFDLCLLAAIAALEEFMGGGDRSFETCATLPRILPTFRNPALCALRYQTLP</sequence>
<gene>
    <name evidence="9" type="primary">Exosc8</name>
    <name evidence="9" type="ORF">SNAT2548_LOCUS10428</name>
</gene>
<comment type="subcellular location">
    <subcellularLocation>
        <location evidence="1">Cytoplasm</location>
    </subcellularLocation>
    <subcellularLocation>
        <location evidence="2">Nucleus</location>
        <location evidence="2">Nucleolus</location>
    </subcellularLocation>
</comment>
<dbReference type="GO" id="GO:0000177">
    <property type="term" value="C:cytoplasmic exosome (RNase complex)"/>
    <property type="evidence" value="ECO:0007669"/>
    <property type="project" value="TreeGrafter"/>
</dbReference>
<evidence type="ECO:0000256" key="1">
    <source>
        <dbReference type="ARBA" id="ARBA00004496"/>
    </source>
</evidence>
<dbReference type="GO" id="GO:0000467">
    <property type="term" value="P:exonucleolytic trimming to generate mature 3'-end of 5.8S rRNA from tricistronic rRNA transcript (SSU-rRNA, 5.8S rRNA, LSU-rRNA)"/>
    <property type="evidence" value="ECO:0007669"/>
    <property type="project" value="TreeGrafter"/>
</dbReference>
<keyword evidence="10" id="KW-1185">Reference proteome</keyword>
<comment type="caution">
    <text evidence="9">The sequence shown here is derived from an EMBL/GenBank/DDBJ whole genome shotgun (WGS) entry which is preliminary data.</text>
</comment>
<evidence type="ECO:0000256" key="7">
    <source>
        <dbReference type="ARBA" id="ARBA00022884"/>
    </source>
</evidence>
<dbReference type="AlphaFoldDB" id="A0A812L108"/>
<dbReference type="InterPro" id="IPR050590">
    <property type="entry name" value="Exosome_comp_Rrp42_subfam"/>
</dbReference>
<keyword evidence="5" id="KW-0698">rRNA processing</keyword>
<evidence type="ECO:0000256" key="4">
    <source>
        <dbReference type="ARBA" id="ARBA00022490"/>
    </source>
</evidence>
<dbReference type="GO" id="GO:0005730">
    <property type="term" value="C:nucleolus"/>
    <property type="evidence" value="ECO:0007669"/>
    <property type="project" value="UniProtKB-SubCell"/>
</dbReference>
<name>A0A812L108_9DINO</name>
<dbReference type="InterPro" id="IPR020568">
    <property type="entry name" value="Ribosomal_Su5_D2-typ_SF"/>
</dbReference>
<evidence type="ECO:0000313" key="10">
    <source>
        <dbReference type="Proteomes" id="UP000604046"/>
    </source>
</evidence>
<evidence type="ECO:0000313" key="9">
    <source>
        <dbReference type="EMBL" id="CAE7238159.1"/>
    </source>
</evidence>
<dbReference type="GO" id="GO:0000176">
    <property type="term" value="C:nuclear exosome (RNase complex)"/>
    <property type="evidence" value="ECO:0007669"/>
    <property type="project" value="TreeGrafter"/>
</dbReference>
<evidence type="ECO:0000256" key="3">
    <source>
        <dbReference type="ARBA" id="ARBA00006678"/>
    </source>
</evidence>
<evidence type="ECO:0000256" key="5">
    <source>
        <dbReference type="ARBA" id="ARBA00022552"/>
    </source>
</evidence>
<dbReference type="GO" id="GO:0016075">
    <property type="term" value="P:rRNA catabolic process"/>
    <property type="evidence" value="ECO:0007669"/>
    <property type="project" value="TreeGrafter"/>
</dbReference>
<dbReference type="EMBL" id="CAJNDS010000865">
    <property type="protein sequence ID" value="CAE7238159.1"/>
    <property type="molecule type" value="Genomic_DNA"/>
</dbReference>
<keyword evidence="7" id="KW-0694">RNA-binding</keyword>
<dbReference type="GO" id="GO:0071028">
    <property type="term" value="P:nuclear mRNA surveillance"/>
    <property type="evidence" value="ECO:0007669"/>
    <property type="project" value="TreeGrafter"/>
</dbReference>
<evidence type="ECO:0000256" key="6">
    <source>
        <dbReference type="ARBA" id="ARBA00022835"/>
    </source>
</evidence>
<dbReference type="GO" id="GO:0071035">
    <property type="term" value="P:nuclear polyadenylation-dependent rRNA catabolic process"/>
    <property type="evidence" value="ECO:0007669"/>
    <property type="project" value="TreeGrafter"/>
</dbReference>
<accession>A0A812L108</accession>
<dbReference type="GO" id="GO:0034476">
    <property type="term" value="P:U5 snRNA 3'-end processing"/>
    <property type="evidence" value="ECO:0007669"/>
    <property type="project" value="TreeGrafter"/>
</dbReference>
<dbReference type="OrthoDB" id="45882at2759"/>
<comment type="similarity">
    <text evidence="3">Belongs to the RNase PH family.</text>
</comment>
<dbReference type="InterPro" id="IPR027408">
    <property type="entry name" value="PNPase/RNase_PH_dom_sf"/>
</dbReference>
<organism evidence="9 10">
    <name type="scientific">Symbiodinium natans</name>
    <dbReference type="NCBI Taxonomy" id="878477"/>
    <lineage>
        <taxon>Eukaryota</taxon>
        <taxon>Sar</taxon>
        <taxon>Alveolata</taxon>
        <taxon>Dinophyceae</taxon>
        <taxon>Suessiales</taxon>
        <taxon>Symbiodiniaceae</taxon>
        <taxon>Symbiodinium</taxon>
    </lineage>
</organism>
<keyword evidence="8" id="KW-0539">Nucleus</keyword>
<proteinExistence type="inferred from homology"/>
<dbReference type="GO" id="GO:0034475">
    <property type="term" value="P:U4 snRNA 3'-end processing"/>
    <property type="evidence" value="ECO:0007669"/>
    <property type="project" value="TreeGrafter"/>
</dbReference>
<dbReference type="PANTHER" id="PTHR11097">
    <property type="entry name" value="EXOSOME COMPLEX EXONUCLEASE RIBOSOMAL RNA PROCESSING PROTEIN"/>
    <property type="match status" value="1"/>
</dbReference>
<reference evidence="9" key="1">
    <citation type="submission" date="2021-02" db="EMBL/GenBank/DDBJ databases">
        <authorList>
            <person name="Dougan E. K."/>
            <person name="Rhodes N."/>
            <person name="Thang M."/>
            <person name="Chan C."/>
        </authorList>
    </citation>
    <scope>NUCLEOTIDE SEQUENCE</scope>
</reference>
<evidence type="ECO:0000256" key="8">
    <source>
        <dbReference type="ARBA" id="ARBA00023242"/>
    </source>
</evidence>
<dbReference type="GO" id="GO:0071038">
    <property type="term" value="P:TRAMP-dependent tRNA surveillance pathway"/>
    <property type="evidence" value="ECO:0007669"/>
    <property type="project" value="TreeGrafter"/>
</dbReference>
<protein>
    <submittedName>
        <fullName evidence="9">Exosc8 protein</fullName>
    </submittedName>
</protein>
<dbReference type="Proteomes" id="UP000604046">
    <property type="component" value="Unassembled WGS sequence"/>
</dbReference>
<dbReference type="GO" id="GO:0035925">
    <property type="term" value="F:mRNA 3'-UTR AU-rich region binding"/>
    <property type="evidence" value="ECO:0007669"/>
    <property type="project" value="TreeGrafter"/>
</dbReference>
<feature type="non-terminal residue" evidence="9">
    <location>
        <position position="100"/>
    </location>
</feature>
<dbReference type="SUPFAM" id="SSF54211">
    <property type="entry name" value="Ribosomal protein S5 domain 2-like"/>
    <property type="match status" value="1"/>
</dbReference>
<keyword evidence="4" id="KW-0963">Cytoplasm</keyword>
<evidence type="ECO:0000256" key="2">
    <source>
        <dbReference type="ARBA" id="ARBA00004604"/>
    </source>
</evidence>